<keyword evidence="3" id="KW-1185">Reference proteome</keyword>
<evidence type="ECO:0000256" key="1">
    <source>
        <dbReference type="SAM" id="Phobius"/>
    </source>
</evidence>
<dbReference type="AlphaFoldDB" id="A0A7I7RXZ1"/>
<proteinExistence type="predicted"/>
<keyword evidence="1" id="KW-0472">Membrane</keyword>
<sequence length="100" mass="10764">MKGAYRDPVDHSRTYQPRAGESFIDTLWLPGLGLIMIGTVMIAGTVAASAYGRSDLVMMLALVAGALVTAGAILIAIEHHRVKRVEAKWTADHPEGHLRA</sequence>
<name>A0A7I7RXZ1_9MYCO</name>
<reference evidence="2 3" key="1">
    <citation type="journal article" date="2019" name="Emerg. Microbes Infect.">
        <title>Comprehensive subspecies identification of 175 nontuberculous mycobacteria species based on 7547 genomic profiles.</title>
        <authorList>
            <person name="Matsumoto Y."/>
            <person name="Kinjo T."/>
            <person name="Motooka D."/>
            <person name="Nabeya D."/>
            <person name="Jung N."/>
            <person name="Uechi K."/>
            <person name="Horii T."/>
            <person name="Iida T."/>
            <person name="Fujita J."/>
            <person name="Nakamura S."/>
        </authorList>
    </citation>
    <scope>NUCLEOTIDE SEQUENCE [LARGE SCALE GENOMIC DNA]</scope>
    <source>
        <strain evidence="2 3">JCM 18538</strain>
    </source>
</reference>
<organism evidence="2 3">
    <name type="scientific">Mycolicibacterium arabiense</name>
    <dbReference type="NCBI Taxonomy" id="1286181"/>
    <lineage>
        <taxon>Bacteria</taxon>
        <taxon>Bacillati</taxon>
        <taxon>Actinomycetota</taxon>
        <taxon>Actinomycetes</taxon>
        <taxon>Mycobacteriales</taxon>
        <taxon>Mycobacteriaceae</taxon>
        <taxon>Mycolicibacterium</taxon>
    </lineage>
</organism>
<geneLocation type="plasmid" evidence="3">
    <name>pjcm18538 dna</name>
</geneLocation>
<gene>
    <name evidence="2" type="ORF">MARA_28950</name>
</gene>
<dbReference type="RefSeq" id="WP_163919076.1">
    <property type="nucleotide sequence ID" value="NZ_AP022593.1"/>
</dbReference>
<dbReference type="NCBIfam" id="NF041247">
    <property type="entry name" value="UsfY"/>
    <property type="match status" value="1"/>
</dbReference>
<keyword evidence="1" id="KW-1133">Transmembrane helix</keyword>
<evidence type="ECO:0000313" key="3">
    <source>
        <dbReference type="Proteomes" id="UP000467428"/>
    </source>
</evidence>
<feature type="transmembrane region" description="Helical" evidence="1">
    <location>
        <begin position="27"/>
        <end position="50"/>
    </location>
</feature>
<keyword evidence="1" id="KW-0812">Transmembrane</keyword>
<dbReference type="EMBL" id="AP022593">
    <property type="protein sequence ID" value="BBY49427.1"/>
    <property type="molecule type" value="Genomic_DNA"/>
</dbReference>
<accession>A0A7I7RXZ1</accession>
<protein>
    <submittedName>
        <fullName evidence="2">UsfY protein</fullName>
    </submittedName>
</protein>
<feature type="transmembrane region" description="Helical" evidence="1">
    <location>
        <begin position="56"/>
        <end position="77"/>
    </location>
</feature>
<dbReference type="Proteomes" id="UP000467428">
    <property type="component" value="Chromosome"/>
</dbReference>
<dbReference type="InterPro" id="IPR049606">
    <property type="entry name" value="UsfY-like"/>
</dbReference>
<evidence type="ECO:0000313" key="2">
    <source>
        <dbReference type="EMBL" id="BBY49427.1"/>
    </source>
</evidence>
<dbReference type="KEGG" id="marz:MARA_28950"/>